<keyword evidence="1 6" id="KW-0285">Flavoprotein</keyword>
<dbReference type="HAMAP" id="MF_01216">
    <property type="entry name" value="Azoreductase_type1"/>
    <property type="match status" value="1"/>
</dbReference>
<dbReference type="OrthoDB" id="9787136at2"/>
<dbReference type="InterPro" id="IPR050104">
    <property type="entry name" value="FMN-dep_NADH:Q_OxRdtase_AzoR1"/>
</dbReference>
<dbReference type="PANTHER" id="PTHR43741">
    <property type="entry name" value="FMN-DEPENDENT NADH-AZOREDUCTASE 1"/>
    <property type="match status" value="1"/>
</dbReference>
<dbReference type="GO" id="GO:0010181">
    <property type="term" value="F:FMN binding"/>
    <property type="evidence" value="ECO:0007669"/>
    <property type="project" value="UniProtKB-UniRule"/>
</dbReference>
<dbReference type="PANTHER" id="PTHR43741:SF2">
    <property type="entry name" value="FMN-DEPENDENT NADH:QUINONE OXIDOREDUCTASE"/>
    <property type="match status" value="1"/>
</dbReference>
<comment type="caution">
    <text evidence="8">The sequence shown here is derived from an EMBL/GenBank/DDBJ whole genome shotgun (WGS) entry which is preliminary data.</text>
</comment>
<evidence type="ECO:0000313" key="9">
    <source>
        <dbReference type="Proteomes" id="UP000235005"/>
    </source>
</evidence>
<comment type="subunit">
    <text evidence="6">Homodimer.</text>
</comment>
<feature type="binding site" evidence="6">
    <location>
        <begin position="90"/>
        <end position="93"/>
    </location>
    <ligand>
        <name>FMN</name>
        <dbReference type="ChEBI" id="CHEBI:58210"/>
    </ligand>
</feature>
<evidence type="ECO:0000313" key="8">
    <source>
        <dbReference type="EMBL" id="PLW69592.1"/>
    </source>
</evidence>
<dbReference type="Gene3D" id="3.40.50.360">
    <property type="match status" value="1"/>
</dbReference>
<keyword evidence="2 6" id="KW-0288">FMN</keyword>
<evidence type="ECO:0000256" key="5">
    <source>
        <dbReference type="ARBA" id="ARBA00048542"/>
    </source>
</evidence>
<dbReference type="InterPro" id="IPR023048">
    <property type="entry name" value="NADH:quinone_OxRdtase_FMN_depd"/>
</dbReference>
<dbReference type="GO" id="GO:0009055">
    <property type="term" value="F:electron transfer activity"/>
    <property type="evidence" value="ECO:0007669"/>
    <property type="project" value="UniProtKB-UniRule"/>
</dbReference>
<dbReference type="GO" id="GO:0016655">
    <property type="term" value="F:oxidoreductase activity, acting on NAD(P)H, quinone or similar compound as acceptor"/>
    <property type="evidence" value="ECO:0007669"/>
    <property type="project" value="InterPro"/>
</dbReference>
<evidence type="ECO:0000256" key="3">
    <source>
        <dbReference type="ARBA" id="ARBA00023002"/>
    </source>
</evidence>
<keyword evidence="3 6" id="KW-0560">Oxidoreductase</keyword>
<dbReference type="Pfam" id="PF02525">
    <property type="entry name" value="Flavodoxin_2"/>
    <property type="match status" value="1"/>
</dbReference>
<dbReference type="AlphaFoldDB" id="A0A2N5X531"/>
<comment type="cofactor">
    <cofactor evidence="6">
        <name>FMN</name>
        <dbReference type="ChEBI" id="CHEBI:58210"/>
    </cofactor>
    <text evidence="6">Binds 1 FMN per subunit.</text>
</comment>
<comment type="similarity">
    <text evidence="6">Belongs to the azoreductase type 1 family.</text>
</comment>
<evidence type="ECO:0000256" key="2">
    <source>
        <dbReference type="ARBA" id="ARBA00022643"/>
    </source>
</evidence>
<reference evidence="8 9" key="1">
    <citation type="submission" date="2018-01" db="EMBL/GenBank/DDBJ databases">
        <title>The draft genome sequence of Halioglobus lutimaris HF004.</title>
        <authorList>
            <person name="Du Z.-J."/>
            <person name="Shi M.-J."/>
        </authorList>
    </citation>
    <scope>NUCLEOTIDE SEQUENCE [LARGE SCALE GENOMIC DNA]</scope>
    <source>
        <strain evidence="8 9">HF004</strain>
    </source>
</reference>
<keyword evidence="4 6" id="KW-0520">NAD</keyword>
<organism evidence="8 9">
    <name type="scientific">Pseudohalioglobus lutimaris</name>
    <dbReference type="NCBI Taxonomy" id="1737061"/>
    <lineage>
        <taxon>Bacteria</taxon>
        <taxon>Pseudomonadati</taxon>
        <taxon>Pseudomonadota</taxon>
        <taxon>Gammaproteobacteria</taxon>
        <taxon>Cellvibrionales</taxon>
        <taxon>Halieaceae</taxon>
        <taxon>Pseudohalioglobus</taxon>
    </lineage>
</organism>
<dbReference type="EC" id="1.7.1.17" evidence="6"/>
<dbReference type="SUPFAM" id="SSF52218">
    <property type="entry name" value="Flavoproteins"/>
    <property type="match status" value="1"/>
</dbReference>
<protein>
    <recommendedName>
        <fullName evidence="6">FMN dependent NADH:quinone oxidoreductase</fullName>
        <ecNumber evidence="6">1.6.5.-</ecNumber>
    </recommendedName>
    <alternativeName>
        <fullName evidence="6">Azo-dye reductase</fullName>
    </alternativeName>
    <alternativeName>
        <fullName evidence="6">FMN-dependent NADH-azo compound oxidoreductase</fullName>
    </alternativeName>
    <alternativeName>
        <fullName evidence="6">FMN-dependent NADH-azoreductase</fullName>
        <ecNumber evidence="6">1.7.1.17</ecNumber>
    </alternativeName>
</protein>
<comment type="function">
    <text evidence="6">Also exhibits azoreductase activity. Catalyzes the reductive cleavage of the azo bond in aromatic azo compounds to the corresponding amines.</text>
</comment>
<dbReference type="Proteomes" id="UP000235005">
    <property type="component" value="Unassembled WGS sequence"/>
</dbReference>
<comment type="caution">
    <text evidence="6">Lacks conserved residue(s) required for the propagation of feature annotation.</text>
</comment>
<proteinExistence type="inferred from homology"/>
<keyword evidence="9" id="KW-1185">Reference proteome</keyword>
<dbReference type="EMBL" id="PKUS01000005">
    <property type="protein sequence ID" value="PLW69592.1"/>
    <property type="molecule type" value="Genomic_DNA"/>
</dbReference>
<feature type="domain" description="Flavodoxin-like fold" evidence="7">
    <location>
        <begin position="1"/>
        <end position="188"/>
    </location>
</feature>
<feature type="binding site" evidence="6">
    <location>
        <position position="9"/>
    </location>
    <ligand>
        <name>FMN</name>
        <dbReference type="ChEBI" id="CHEBI:58210"/>
    </ligand>
</feature>
<evidence type="ECO:0000259" key="7">
    <source>
        <dbReference type="Pfam" id="PF02525"/>
    </source>
</evidence>
<comment type="catalytic activity">
    <reaction evidence="6">
        <text>2 a quinone + NADH + H(+) = 2 a 1,4-benzosemiquinone + NAD(+)</text>
        <dbReference type="Rhea" id="RHEA:65952"/>
        <dbReference type="ChEBI" id="CHEBI:15378"/>
        <dbReference type="ChEBI" id="CHEBI:57540"/>
        <dbReference type="ChEBI" id="CHEBI:57945"/>
        <dbReference type="ChEBI" id="CHEBI:132124"/>
        <dbReference type="ChEBI" id="CHEBI:134225"/>
    </reaction>
</comment>
<dbReference type="InterPro" id="IPR003680">
    <property type="entry name" value="Flavodoxin_fold"/>
</dbReference>
<comment type="function">
    <text evidence="6">Quinone reductase that provides resistance to thiol-specific stress caused by electrophilic quinones.</text>
</comment>
<evidence type="ECO:0000256" key="1">
    <source>
        <dbReference type="ARBA" id="ARBA00022630"/>
    </source>
</evidence>
<gene>
    <name evidence="6" type="primary">azoR</name>
    <name evidence="8" type="ORF">C0039_06155</name>
</gene>
<name>A0A2N5X531_9GAMM</name>
<sequence length="198" mass="21864">MTVLKIDSSARLEGANSRIITDYLVRKLGQPVIERDLVKNPLPPMSPQDMLGVHGTHDDQRPSLLRHLALSEELIAELQQADTLVVGVPMYNFSVPTHLKQWIDYVCRPGVSFRYTENGPEGLVAVKRAFIVTASGGTQIGNDMDFASRYMEHICRFLGVDDVIHIDASGSKGSPELVIAGARQQIDAVLMQRELEVA</sequence>
<evidence type="ECO:0000256" key="4">
    <source>
        <dbReference type="ARBA" id="ARBA00023027"/>
    </source>
</evidence>
<dbReference type="EC" id="1.6.5.-" evidence="6"/>
<dbReference type="RefSeq" id="WP_101517585.1">
    <property type="nucleotide sequence ID" value="NZ_PKUS01000005.1"/>
</dbReference>
<dbReference type="GO" id="GO:0016652">
    <property type="term" value="F:oxidoreductase activity, acting on NAD(P)H as acceptor"/>
    <property type="evidence" value="ECO:0007669"/>
    <property type="project" value="UniProtKB-UniRule"/>
</dbReference>
<comment type="catalytic activity">
    <reaction evidence="5">
        <text>N,N-dimethyl-1,4-phenylenediamine + anthranilate + 2 NAD(+) = 2-(4-dimethylaminophenyl)diazenylbenzoate + 2 NADH + 2 H(+)</text>
        <dbReference type="Rhea" id="RHEA:55872"/>
        <dbReference type="ChEBI" id="CHEBI:15378"/>
        <dbReference type="ChEBI" id="CHEBI:15783"/>
        <dbReference type="ChEBI" id="CHEBI:16567"/>
        <dbReference type="ChEBI" id="CHEBI:57540"/>
        <dbReference type="ChEBI" id="CHEBI:57945"/>
        <dbReference type="ChEBI" id="CHEBI:71579"/>
        <dbReference type="EC" id="1.7.1.17"/>
    </reaction>
    <physiologicalReaction direction="right-to-left" evidence="5">
        <dbReference type="Rhea" id="RHEA:55874"/>
    </physiologicalReaction>
</comment>
<dbReference type="InterPro" id="IPR029039">
    <property type="entry name" value="Flavoprotein-like_sf"/>
</dbReference>
<evidence type="ECO:0000256" key="6">
    <source>
        <dbReference type="HAMAP-Rule" id="MF_01216"/>
    </source>
</evidence>
<accession>A0A2N5X531</accession>